<dbReference type="InterPro" id="IPR008565">
    <property type="entry name" value="TtsA-like_GH18_dom"/>
</dbReference>
<dbReference type="CDD" id="cd13926">
    <property type="entry name" value="N-acetylmuramidase_GH108"/>
    <property type="match status" value="1"/>
</dbReference>
<dbReference type="GO" id="GO:0016787">
    <property type="term" value="F:hydrolase activity"/>
    <property type="evidence" value="ECO:0007669"/>
    <property type="project" value="UniProtKB-KW"/>
</dbReference>
<evidence type="ECO:0000259" key="3">
    <source>
        <dbReference type="Pfam" id="PF09374"/>
    </source>
</evidence>
<reference evidence="5" key="1">
    <citation type="journal article" date="2019" name="Int. J. Syst. Evol. Microbiol.">
        <title>The Global Catalogue of Microorganisms (GCM) 10K type strain sequencing project: providing services to taxonomists for standard genome sequencing and annotation.</title>
        <authorList>
            <consortium name="The Broad Institute Genomics Platform"/>
            <consortium name="The Broad Institute Genome Sequencing Center for Infectious Disease"/>
            <person name="Wu L."/>
            <person name="Ma J."/>
        </authorList>
    </citation>
    <scope>NUCLEOTIDE SEQUENCE [LARGE SCALE GENOMIC DNA]</scope>
    <source>
        <strain evidence="5">CCM 7941</strain>
    </source>
</reference>
<accession>A0ABV7LG31</accession>
<feature type="region of interest" description="Disordered" evidence="1">
    <location>
        <begin position="287"/>
        <end position="343"/>
    </location>
</feature>
<gene>
    <name evidence="4" type="ORF">ACFOEX_09250</name>
</gene>
<protein>
    <submittedName>
        <fullName evidence="4">Glycoside hydrolase family 108 protein</fullName>
    </submittedName>
</protein>
<evidence type="ECO:0000313" key="5">
    <source>
        <dbReference type="Proteomes" id="UP001595536"/>
    </source>
</evidence>
<keyword evidence="5" id="KW-1185">Reference proteome</keyword>
<feature type="domain" description="Peptidoglycan binding" evidence="3">
    <location>
        <begin position="99"/>
        <end position="160"/>
    </location>
</feature>
<dbReference type="InterPro" id="IPR023346">
    <property type="entry name" value="Lysozyme-like_dom_sf"/>
</dbReference>
<dbReference type="EMBL" id="JBHRUV010000045">
    <property type="protein sequence ID" value="MFC3266539.1"/>
    <property type="molecule type" value="Genomic_DNA"/>
</dbReference>
<dbReference type="InterPro" id="IPR018537">
    <property type="entry name" value="Peptidoglycan-bd_3"/>
</dbReference>
<proteinExistence type="predicted"/>
<name>A0ABV7LG31_9HYPH</name>
<feature type="compositionally biased region" description="Basic and acidic residues" evidence="1">
    <location>
        <begin position="311"/>
        <end position="335"/>
    </location>
</feature>
<evidence type="ECO:0000256" key="1">
    <source>
        <dbReference type="SAM" id="MobiDB-lite"/>
    </source>
</evidence>
<dbReference type="Pfam" id="PF09374">
    <property type="entry name" value="PG_binding_3"/>
    <property type="match status" value="1"/>
</dbReference>
<dbReference type="Proteomes" id="UP001595536">
    <property type="component" value="Unassembled WGS sequence"/>
</dbReference>
<dbReference type="Pfam" id="PF05838">
    <property type="entry name" value="Glyco_hydro_108"/>
    <property type="match status" value="1"/>
</dbReference>
<feature type="compositionally biased region" description="Low complexity" evidence="1">
    <location>
        <begin position="289"/>
        <end position="301"/>
    </location>
</feature>
<feature type="region of interest" description="Disordered" evidence="1">
    <location>
        <begin position="252"/>
        <end position="273"/>
    </location>
</feature>
<dbReference type="SUPFAM" id="SSF53955">
    <property type="entry name" value="Lysozyme-like"/>
    <property type="match status" value="1"/>
</dbReference>
<keyword evidence="4" id="KW-0378">Hydrolase</keyword>
<dbReference type="RefSeq" id="WP_376868864.1">
    <property type="nucleotide sequence ID" value="NZ_JBHRUV010000045.1"/>
</dbReference>
<comment type="caution">
    <text evidence="4">The sequence shown here is derived from an EMBL/GenBank/DDBJ whole genome shotgun (WGS) entry which is preliminary data.</text>
</comment>
<evidence type="ECO:0000313" key="4">
    <source>
        <dbReference type="EMBL" id="MFC3266539.1"/>
    </source>
</evidence>
<feature type="compositionally biased region" description="Low complexity" evidence="1">
    <location>
        <begin position="255"/>
        <end position="273"/>
    </location>
</feature>
<organism evidence="4 5">
    <name type="scientific">Camelimonas abortus</name>
    <dbReference type="NCBI Taxonomy" id="1017184"/>
    <lineage>
        <taxon>Bacteria</taxon>
        <taxon>Pseudomonadati</taxon>
        <taxon>Pseudomonadota</taxon>
        <taxon>Alphaproteobacteria</taxon>
        <taxon>Hyphomicrobiales</taxon>
        <taxon>Chelatococcaceae</taxon>
        <taxon>Camelimonas</taxon>
    </lineage>
</organism>
<feature type="domain" description="TtsA-like Glycoside hydrolase family 108" evidence="2">
    <location>
        <begin position="11"/>
        <end position="95"/>
    </location>
</feature>
<dbReference type="Gene3D" id="1.20.141.10">
    <property type="entry name" value="Chitosanase, subunit A, domain 1"/>
    <property type="match status" value="1"/>
</dbReference>
<evidence type="ECO:0000259" key="2">
    <source>
        <dbReference type="Pfam" id="PF05838"/>
    </source>
</evidence>
<sequence>MVASSQRVALARVLAYEGGSVDDPRDPGGRTSRGVTQRVYDAWRRGRGLPARDVFRISAAEARAIYIEQYWRAVRADDLPAGVDFAVFDAAVNSGPTQAAKWLQRALGVRVDGVVGQVTIAAARAHPDKARLVSDICRRRMTFLKQLKTWGRFGRGWSRRVSDVERQAIAMIAGGRGRGEAAPAAAAAAPRAEPDQLRAVRGAGIAPTLAGAGLAAAAAAETMGQMLRQAGEEMVPAAGQLPALVSARPARRWARPPASWRRPARWPPGSGRRAPCCSLSAWAGGSTWRGGAASSTRRAPAATPPRPGRAAPDRRFSRPRRRPESGWKFRQDRSIWKKQSGMS</sequence>